<dbReference type="RefSeq" id="WP_111750580.1">
    <property type="nucleotide sequence ID" value="NZ_PTPX01000018.1"/>
</dbReference>
<evidence type="ECO:0000256" key="3">
    <source>
        <dbReference type="ARBA" id="ARBA00022692"/>
    </source>
</evidence>
<dbReference type="OrthoDB" id="9787815at2"/>
<feature type="transmembrane region" description="Helical" evidence="6">
    <location>
        <begin position="229"/>
        <end position="250"/>
    </location>
</feature>
<organism evidence="7 8">
    <name type="scientific">Glaesserella australis</name>
    <dbReference type="NCBI Taxonomy" id="2094024"/>
    <lineage>
        <taxon>Bacteria</taxon>
        <taxon>Pseudomonadati</taxon>
        <taxon>Pseudomonadota</taxon>
        <taxon>Gammaproteobacteria</taxon>
        <taxon>Pasteurellales</taxon>
        <taxon>Pasteurellaceae</taxon>
        <taxon>Glaesserella</taxon>
    </lineage>
</organism>
<feature type="transmembrane region" description="Helical" evidence="6">
    <location>
        <begin position="368"/>
        <end position="390"/>
    </location>
</feature>
<dbReference type="InterPro" id="IPR004752">
    <property type="entry name" value="AmpG_permease/AT-1"/>
</dbReference>
<feature type="transmembrane region" description="Helical" evidence="6">
    <location>
        <begin position="111"/>
        <end position="135"/>
    </location>
</feature>
<gene>
    <name evidence="7" type="ORF">C5N92_09270</name>
</gene>
<reference evidence="8" key="1">
    <citation type="submission" date="2018-02" db="EMBL/GenBank/DDBJ databases">
        <title>Glaesserella australis sp. nov., isolated from the lungs of pigs.</title>
        <authorList>
            <person name="Turni C."/>
            <person name="Christensen H."/>
        </authorList>
    </citation>
    <scope>NUCLEOTIDE SEQUENCE [LARGE SCALE GENOMIC DNA]</scope>
    <source>
        <strain evidence="8">HS4635</strain>
    </source>
</reference>
<dbReference type="InterPro" id="IPR036259">
    <property type="entry name" value="MFS_trans_sf"/>
</dbReference>
<dbReference type="GO" id="GO:0016020">
    <property type="term" value="C:membrane"/>
    <property type="evidence" value="ECO:0007669"/>
    <property type="project" value="UniProtKB-SubCell"/>
</dbReference>
<keyword evidence="3 6" id="KW-0812">Transmembrane</keyword>
<evidence type="ECO:0000256" key="6">
    <source>
        <dbReference type="SAM" id="Phobius"/>
    </source>
</evidence>
<feature type="transmembrane region" description="Helical" evidence="6">
    <location>
        <begin position="180"/>
        <end position="198"/>
    </location>
</feature>
<evidence type="ECO:0000256" key="5">
    <source>
        <dbReference type="ARBA" id="ARBA00023136"/>
    </source>
</evidence>
<keyword evidence="5 6" id="KW-0472">Membrane</keyword>
<evidence type="ECO:0000313" key="8">
    <source>
        <dbReference type="Proteomes" id="UP000248689"/>
    </source>
</evidence>
<dbReference type="GO" id="GO:0022857">
    <property type="term" value="F:transmembrane transporter activity"/>
    <property type="evidence" value="ECO:0007669"/>
    <property type="project" value="InterPro"/>
</dbReference>
<keyword evidence="2" id="KW-0813">Transport</keyword>
<comment type="subcellular location">
    <subcellularLocation>
        <location evidence="1">Membrane</location>
        <topology evidence="1">Multi-pass membrane protein</topology>
    </subcellularLocation>
</comment>
<feature type="transmembrane region" description="Helical" evidence="6">
    <location>
        <begin position="270"/>
        <end position="291"/>
    </location>
</feature>
<sequence length="426" mass="47803">MSEQAQVSLWRQIFSYKMLLCVFTGFTSGLPLYFIYQLIPAWLRSEQVDLKTIGFFAIVGLPYTWKFLVAPLFDRYYPNFLGRRRSWMFFTQVILLGLIACFGFFNPTQDIKAVMMLAIAVAAVSAVQDIVVDAYRREILSDEELGLGNSVHINGYRIAGLIPGGLALIVSDHYPWETVFLFTALFMIPGIILSLFLAKEPKILQDNRHLPFHEAFVIPFKEFFQRKGLWAAVGTLTFMLLYNLGDSFAATLQSAFILDMGFSRTDLGTAVKINGLWASIVAGMVGGVLMLRIGVNRSLWIFGVFQMLMLLGFAWLASHGKFETIGTYERFALSAVIVGEYIGIGLGTACFVAYISRETNPLYTATQFAIFTSLTAIPSKLIGATSGALAESVGFYHFYWICFFLAIPGMLCLFWVAPWNEKKHDK</sequence>
<evidence type="ECO:0000313" key="7">
    <source>
        <dbReference type="EMBL" id="RAL18065.1"/>
    </source>
</evidence>
<accession>A0A328BWQ3</accession>
<feature type="transmembrane region" description="Helical" evidence="6">
    <location>
        <begin position="330"/>
        <end position="356"/>
    </location>
</feature>
<dbReference type="NCBIfam" id="TIGR00901">
    <property type="entry name" value="2A0125"/>
    <property type="match status" value="1"/>
</dbReference>
<feature type="transmembrane region" description="Helical" evidence="6">
    <location>
        <begin position="156"/>
        <end position="174"/>
    </location>
</feature>
<feature type="transmembrane region" description="Helical" evidence="6">
    <location>
        <begin position="20"/>
        <end position="43"/>
    </location>
</feature>
<keyword evidence="8" id="KW-1185">Reference proteome</keyword>
<dbReference type="AlphaFoldDB" id="A0A328BWQ3"/>
<keyword evidence="4 6" id="KW-1133">Transmembrane helix</keyword>
<comment type="caution">
    <text evidence="7">The sequence shown here is derived from an EMBL/GenBank/DDBJ whole genome shotgun (WGS) entry which is preliminary data.</text>
</comment>
<feature type="transmembrane region" description="Helical" evidence="6">
    <location>
        <begin position="86"/>
        <end position="105"/>
    </location>
</feature>
<feature type="transmembrane region" description="Helical" evidence="6">
    <location>
        <begin position="55"/>
        <end position="74"/>
    </location>
</feature>
<evidence type="ECO:0000256" key="4">
    <source>
        <dbReference type="ARBA" id="ARBA00022989"/>
    </source>
</evidence>
<proteinExistence type="predicted"/>
<dbReference type="PANTHER" id="PTHR12778:SF10">
    <property type="entry name" value="MAJOR FACILITATOR SUPERFAMILY DOMAIN-CONTAINING PROTEIN 3"/>
    <property type="match status" value="1"/>
</dbReference>
<dbReference type="Proteomes" id="UP000248689">
    <property type="component" value="Unassembled WGS sequence"/>
</dbReference>
<dbReference type="PANTHER" id="PTHR12778">
    <property type="entry name" value="SOLUTE CARRIER FAMILY 33 ACETYL-COA TRANSPORTER -RELATED"/>
    <property type="match status" value="1"/>
</dbReference>
<dbReference type="InterPro" id="IPR011701">
    <property type="entry name" value="MFS"/>
</dbReference>
<feature type="transmembrane region" description="Helical" evidence="6">
    <location>
        <begin position="396"/>
        <end position="417"/>
    </location>
</feature>
<evidence type="ECO:0000256" key="2">
    <source>
        <dbReference type="ARBA" id="ARBA00022448"/>
    </source>
</evidence>
<feature type="transmembrane region" description="Helical" evidence="6">
    <location>
        <begin position="298"/>
        <end position="318"/>
    </location>
</feature>
<name>A0A328BWQ3_9PAST</name>
<dbReference type="CDD" id="cd17486">
    <property type="entry name" value="MFS_AmpG_like"/>
    <property type="match status" value="1"/>
</dbReference>
<protein>
    <submittedName>
        <fullName evidence="7">AmpG family muropeptide MFS transporter</fullName>
    </submittedName>
</protein>
<dbReference type="SUPFAM" id="SSF103473">
    <property type="entry name" value="MFS general substrate transporter"/>
    <property type="match status" value="1"/>
</dbReference>
<evidence type="ECO:0000256" key="1">
    <source>
        <dbReference type="ARBA" id="ARBA00004141"/>
    </source>
</evidence>
<dbReference type="Gene3D" id="1.20.1250.20">
    <property type="entry name" value="MFS general substrate transporter like domains"/>
    <property type="match status" value="1"/>
</dbReference>
<dbReference type="Pfam" id="PF07690">
    <property type="entry name" value="MFS_1"/>
    <property type="match status" value="1"/>
</dbReference>
<dbReference type="EMBL" id="PTPX01000018">
    <property type="protein sequence ID" value="RAL18065.1"/>
    <property type="molecule type" value="Genomic_DNA"/>
</dbReference>